<evidence type="ECO:0000256" key="2">
    <source>
        <dbReference type="ARBA" id="ARBA00004236"/>
    </source>
</evidence>
<keyword evidence="12" id="KW-1185">Reference proteome</keyword>
<feature type="domain" description="PAS" evidence="10">
    <location>
        <begin position="22"/>
        <end position="74"/>
    </location>
</feature>
<evidence type="ECO:0000256" key="1">
    <source>
        <dbReference type="ARBA" id="ARBA00000085"/>
    </source>
</evidence>
<keyword evidence="5" id="KW-0808">Transferase</keyword>
<evidence type="ECO:0000256" key="6">
    <source>
        <dbReference type="ARBA" id="ARBA00022777"/>
    </source>
</evidence>
<evidence type="ECO:0000313" key="12">
    <source>
        <dbReference type="Proteomes" id="UP001528912"/>
    </source>
</evidence>
<dbReference type="SUPFAM" id="SSF55785">
    <property type="entry name" value="PYP-like sensor domain (PAS domain)"/>
    <property type="match status" value="1"/>
</dbReference>
<dbReference type="PROSITE" id="PS50112">
    <property type="entry name" value="PAS"/>
    <property type="match status" value="1"/>
</dbReference>
<dbReference type="PRINTS" id="PR00344">
    <property type="entry name" value="BCTRLSENSOR"/>
</dbReference>
<dbReference type="Pfam" id="PF02518">
    <property type="entry name" value="HATPase_c"/>
    <property type="match status" value="1"/>
</dbReference>
<dbReference type="RefSeq" id="WP_277191193.1">
    <property type="nucleotide sequence ID" value="NZ_JAROAV010000010.1"/>
</dbReference>
<evidence type="ECO:0000313" key="11">
    <source>
        <dbReference type="EMBL" id="MDF8263479.1"/>
    </source>
</evidence>
<dbReference type="PANTHER" id="PTHR43711">
    <property type="entry name" value="TWO-COMPONENT HISTIDINE KINASE"/>
    <property type="match status" value="1"/>
</dbReference>
<gene>
    <name evidence="11" type="ORF">P4R38_04370</name>
</gene>
<dbReference type="InterPro" id="IPR004358">
    <property type="entry name" value="Sig_transdc_His_kin-like_C"/>
</dbReference>
<dbReference type="InterPro" id="IPR035965">
    <property type="entry name" value="PAS-like_dom_sf"/>
</dbReference>
<feature type="domain" description="Histidine kinase" evidence="9">
    <location>
        <begin position="152"/>
        <end position="362"/>
    </location>
</feature>
<evidence type="ECO:0000259" key="10">
    <source>
        <dbReference type="PROSITE" id="PS50112"/>
    </source>
</evidence>
<proteinExistence type="predicted"/>
<dbReference type="Gene3D" id="3.30.450.20">
    <property type="entry name" value="PAS domain"/>
    <property type="match status" value="1"/>
</dbReference>
<evidence type="ECO:0000256" key="8">
    <source>
        <dbReference type="SAM" id="MobiDB-lite"/>
    </source>
</evidence>
<dbReference type="PROSITE" id="PS50109">
    <property type="entry name" value="HIS_KIN"/>
    <property type="match status" value="1"/>
</dbReference>
<evidence type="ECO:0000259" key="9">
    <source>
        <dbReference type="PROSITE" id="PS50109"/>
    </source>
</evidence>
<dbReference type="Pfam" id="PF13188">
    <property type="entry name" value="PAS_8"/>
    <property type="match status" value="1"/>
</dbReference>
<sequence>MPSDPQRYGGGPDDEPVGDVTDPANWVALVEYLPEGVVVADASGALLGANRRAEQLTGIPLRSRTGEQVDRVLPLCDHQGRSWWQVQDPWGGLTTRTGSPEQDLRLQGGRSLLVASRFQRAADRSVEHVVLTMRSTRGRERAERDSVALISTVSHELRSPLTSVRGFSRTLRQRWGQLADEQKQWMLQAIETDTQRLSRLVGELLDISRIDAGRLRLRNQPIDITALVEDQVGRMISAGHDPDRFEVVGAPEPPELWGDQDRIVQILSNLLENAVRHGGGSVTVSIGQDSENVILLVADQGPGIPPEDREAVFSRFWQGSTRGGSGLGLHVVRGLVQAHGGRVEVLDVPVGATFRVLLPAGPPESLR</sequence>
<keyword evidence="6 11" id="KW-0418">Kinase</keyword>
<dbReference type="InterPro" id="IPR050736">
    <property type="entry name" value="Sensor_HK_Regulatory"/>
</dbReference>
<keyword evidence="7" id="KW-0902">Two-component regulatory system</keyword>
<dbReference type="InterPro" id="IPR036890">
    <property type="entry name" value="HATPase_C_sf"/>
</dbReference>
<dbReference type="InterPro" id="IPR003661">
    <property type="entry name" value="HisK_dim/P_dom"/>
</dbReference>
<dbReference type="InterPro" id="IPR003594">
    <property type="entry name" value="HATPase_dom"/>
</dbReference>
<dbReference type="GO" id="GO:0016301">
    <property type="term" value="F:kinase activity"/>
    <property type="evidence" value="ECO:0007669"/>
    <property type="project" value="UniProtKB-KW"/>
</dbReference>
<dbReference type="Gene3D" id="1.10.287.130">
    <property type="match status" value="1"/>
</dbReference>
<name>A0ABT6C3E1_9MICO</name>
<evidence type="ECO:0000256" key="4">
    <source>
        <dbReference type="ARBA" id="ARBA00022553"/>
    </source>
</evidence>
<dbReference type="InterPro" id="IPR036097">
    <property type="entry name" value="HisK_dim/P_sf"/>
</dbReference>
<dbReference type="SMART" id="SM00091">
    <property type="entry name" value="PAS"/>
    <property type="match status" value="1"/>
</dbReference>
<dbReference type="EC" id="2.7.13.3" evidence="3"/>
<comment type="catalytic activity">
    <reaction evidence="1">
        <text>ATP + protein L-histidine = ADP + protein N-phospho-L-histidine.</text>
        <dbReference type="EC" id="2.7.13.3"/>
    </reaction>
</comment>
<accession>A0ABT6C3E1</accession>
<dbReference type="SUPFAM" id="SSF55874">
    <property type="entry name" value="ATPase domain of HSP90 chaperone/DNA topoisomerase II/histidine kinase"/>
    <property type="match status" value="1"/>
</dbReference>
<dbReference type="CDD" id="cd00082">
    <property type="entry name" value="HisKA"/>
    <property type="match status" value="1"/>
</dbReference>
<dbReference type="Pfam" id="PF00512">
    <property type="entry name" value="HisKA"/>
    <property type="match status" value="1"/>
</dbReference>
<dbReference type="SMART" id="SM00388">
    <property type="entry name" value="HisKA"/>
    <property type="match status" value="1"/>
</dbReference>
<comment type="caution">
    <text evidence="11">The sequence shown here is derived from an EMBL/GenBank/DDBJ whole genome shotgun (WGS) entry which is preliminary data.</text>
</comment>
<keyword evidence="4" id="KW-0597">Phosphoprotein</keyword>
<evidence type="ECO:0000256" key="5">
    <source>
        <dbReference type="ARBA" id="ARBA00022679"/>
    </source>
</evidence>
<dbReference type="SMART" id="SM00387">
    <property type="entry name" value="HATPase_c"/>
    <property type="match status" value="1"/>
</dbReference>
<evidence type="ECO:0000256" key="3">
    <source>
        <dbReference type="ARBA" id="ARBA00012438"/>
    </source>
</evidence>
<dbReference type="SUPFAM" id="SSF47384">
    <property type="entry name" value="Homodimeric domain of signal transducing histidine kinase"/>
    <property type="match status" value="1"/>
</dbReference>
<dbReference type="PANTHER" id="PTHR43711:SF1">
    <property type="entry name" value="HISTIDINE KINASE 1"/>
    <property type="match status" value="1"/>
</dbReference>
<reference evidence="11 12" key="1">
    <citation type="submission" date="2023-03" db="EMBL/GenBank/DDBJ databases">
        <title>YIM 133296 draft genome.</title>
        <authorList>
            <person name="Xiong L."/>
        </authorList>
    </citation>
    <scope>NUCLEOTIDE SEQUENCE [LARGE SCALE GENOMIC DNA]</scope>
    <source>
        <strain evidence="11 12">YIM 133296</strain>
    </source>
</reference>
<feature type="region of interest" description="Disordered" evidence="8">
    <location>
        <begin position="1"/>
        <end position="20"/>
    </location>
</feature>
<dbReference type="Gene3D" id="3.30.565.10">
    <property type="entry name" value="Histidine kinase-like ATPase, C-terminal domain"/>
    <property type="match status" value="1"/>
</dbReference>
<dbReference type="InterPro" id="IPR000014">
    <property type="entry name" value="PAS"/>
</dbReference>
<evidence type="ECO:0000256" key="7">
    <source>
        <dbReference type="ARBA" id="ARBA00023012"/>
    </source>
</evidence>
<dbReference type="EMBL" id="JAROAV010000010">
    <property type="protein sequence ID" value="MDF8263479.1"/>
    <property type="molecule type" value="Genomic_DNA"/>
</dbReference>
<dbReference type="Proteomes" id="UP001528912">
    <property type="component" value="Unassembled WGS sequence"/>
</dbReference>
<protein>
    <recommendedName>
        <fullName evidence="3">histidine kinase</fullName>
        <ecNumber evidence="3">2.7.13.3</ecNumber>
    </recommendedName>
</protein>
<dbReference type="InterPro" id="IPR005467">
    <property type="entry name" value="His_kinase_dom"/>
</dbReference>
<dbReference type="CDD" id="cd00075">
    <property type="entry name" value="HATPase"/>
    <property type="match status" value="1"/>
</dbReference>
<comment type="subcellular location">
    <subcellularLocation>
        <location evidence="2">Cell membrane</location>
    </subcellularLocation>
</comment>
<organism evidence="11 12">
    <name type="scientific">Luteipulveratus flavus</name>
    <dbReference type="NCBI Taxonomy" id="3031728"/>
    <lineage>
        <taxon>Bacteria</taxon>
        <taxon>Bacillati</taxon>
        <taxon>Actinomycetota</taxon>
        <taxon>Actinomycetes</taxon>
        <taxon>Micrococcales</taxon>
        <taxon>Dermacoccaceae</taxon>
        <taxon>Luteipulveratus</taxon>
    </lineage>
</organism>